<organism evidence="1 2">
    <name type="scientific">Pseudoteredinibacter isoporae</name>
    <dbReference type="NCBI Taxonomy" id="570281"/>
    <lineage>
        <taxon>Bacteria</taxon>
        <taxon>Pseudomonadati</taxon>
        <taxon>Pseudomonadota</taxon>
        <taxon>Gammaproteobacteria</taxon>
        <taxon>Cellvibrionales</taxon>
        <taxon>Cellvibrionaceae</taxon>
        <taxon>Pseudoteredinibacter</taxon>
    </lineage>
</organism>
<accession>A0A7X0MVB3</accession>
<dbReference type="AlphaFoldDB" id="A0A7X0MVB3"/>
<dbReference type="InParanoid" id="A0A7X0MVB3"/>
<keyword evidence="2" id="KW-1185">Reference proteome</keyword>
<evidence type="ECO:0000313" key="1">
    <source>
        <dbReference type="EMBL" id="MBB6521193.1"/>
    </source>
</evidence>
<name>A0A7X0MVB3_9GAMM</name>
<comment type="caution">
    <text evidence="1">The sequence shown here is derived from an EMBL/GenBank/DDBJ whole genome shotgun (WGS) entry which is preliminary data.</text>
</comment>
<dbReference type="RefSeq" id="WP_166849190.1">
    <property type="nucleotide sequence ID" value="NZ_JAAONY010000001.1"/>
</dbReference>
<evidence type="ECO:0008006" key="3">
    <source>
        <dbReference type="Google" id="ProtNLM"/>
    </source>
</evidence>
<evidence type="ECO:0000313" key="2">
    <source>
        <dbReference type="Proteomes" id="UP000528457"/>
    </source>
</evidence>
<gene>
    <name evidence="1" type="ORF">HNR48_001471</name>
</gene>
<proteinExistence type="predicted"/>
<protein>
    <recommendedName>
        <fullName evidence="3">DUF2589 domain-containing protein</fullName>
    </recommendedName>
</protein>
<dbReference type="EMBL" id="JACHHT010000001">
    <property type="protein sequence ID" value="MBB6521193.1"/>
    <property type="molecule type" value="Genomic_DNA"/>
</dbReference>
<dbReference type="Proteomes" id="UP000528457">
    <property type="component" value="Unassembled WGS sequence"/>
</dbReference>
<reference evidence="1 2" key="1">
    <citation type="submission" date="2020-08" db="EMBL/GenBank/DDBJ databases">
        <title>Genomic Encyclopedia of Type Strains, Phase IV (KMG-IV): sequencing the most valuable type-strain genomes for metagenomic binning, comparative biology and taxonomic classification.</title>
        <authorList>
            <person name="Goeker M."/>
        </authorList>
    </citation>
    <scope>NUCLEOTIDE SEQUENCE [LARGE SCALE GENOMIC DNA]</scope>
    <source>
        <strain evidence="1 2">DSM 22368</strain>
    </source>
</reference>
<sequence>MAEEQKTAAPARNFQLNLVQVSDLACRILYQTFVVQAKDKAKMALKDLKSGKGLNVGVLTLTVTHKDTGVEEKLDLPMKIRLDYSEFRGPFNFPSFEASVRATISLIGQTLDAKGDLNILTEESTGSALLHLPGVTEDQDGRYNVMVMAIEPIKERDRKLALGVKLMYLDPNQYEQLRDEAPANEE</sequence>